<evidence type="ECO:0000313" key="2">
    <source>
        <dbReference type="EMBL" id="GAH07725.1"/>
    </source>
</evidence>
<reference evidence="2" key="1">
    <citation type="journal article" date="2014" name="Front. Microbiol.">
        <title>High frequency of phylogenetically diverse reductive dehalogenase-homologous genes in deep subseafloor sedimentary metagenomes.</title>
        <authorList>
            <person name="Kawai M."/>
            <person name="Futagami T."/>
            <person name="Toyoda A."/>
            <person name="Takaki Y."/>
            <person name="Nishi S."/>
            <person name="Hori S."/>
            <person name="Arai W."/>
            <person name="Tsubouchi T."/>
            <person name="Morono Y."/>
            <person name="Uchiyama I."/>
            <person name="Ito T."/>
            <person name="Fujiyama A."/>
            <person name="Inagaki F."/>
            <person name="Takami H."/>
        </authorList>
    </citation>
    <scope>NUCLEOTIDE SEQUENCE</scope>
    <source>
        <strain evidence="2">Expedition CK06-06</strain>
    </source>
</reference>
<organism evidence="2">
    <name type="scientific">marine sediment metagenome</name>
    <dbReference type="NCBI Taxonomy" id="412755"/>
    <lineage>
        <taxon>unclassified sequences</taxon>
        <taxon>metagenomes</taxon>
        <taxon>ecological metagenomes</taxon>
    </lineage>
</organism>
<sequence>IKNPIELLIAAFIILALLLICYATFEYLARRDKIKKILLFQVGY</sequence>
<gene>
    <name evidence="2" type="ORF">S01H4_55639</name>
</gene>
<keyword evidence="1" id="KW-1133">Transmembrane helix</keyword>
<name>X1DHF1_9ZZZZ</name>
<accession>X1DHF1</accession>
<proteinExistence type="predicted"/>
<dbReference type="EMBL" id="BART01032136">
    <property type="protein sequence ID" value="GAH07725.1"/>
    <property type="molecule type" value="Genomic_DNA"/>
</dbReference>
<comment type="caution">
    <text evidence="2">The sequence shown here is derived from an EMBL/GenBank/DDBJ whole genome shotgun (WGS) entry which is preliminary data.</text>
</comment>
<keyword evidence="1" id="KW-0472">Membrane</keyword>
<feature type="non-terminal residue" evidence="2">
    <location>
        <position position="1"/>
    </location>
</feature>
<evidence type="ECO:0000256" key="1">
    <source>
        <dbReference type="SAM" id="Phobius"/>
    </source>
</evidence>
<feature type="transmembrane region" description="Helical" evidence="1">
    <location>
        <begin position="6"/>
        <end position="29"/>
    </location>
</feature>
<keyword evidence="1" id="KW-0812">Transmembrane</keyword>
<protein>
    <submittedName>
        <fullName evidence="2">Uncharacterized protein</fullName>
    </submittedName>
</protein>
<dbReference type="AlphaFoldDB" id="X1DHF1"/>